<gene>
    <name evidence="3" type="ORF">PBT88_04420</name>
</gene>
<feature type="region of interest" description="Disordered" evidence="1">
    <location>
        <begin position="71"/>
        <end position="135"/>
    </location>
</feature>
<feature type="region of interest" description="Disordered" evidence="1">
    <location>
        <begin position="1"/>
        <end position="20"/>
    </location>
</feature>
<organism evidence="3 4">
    <name type="scientific">Sphingomonas abietis</name>
    <dbReference type="NCBI Taxonomy" id="3012344"/>
    <lineage>
        <taxon>Bacteria</taxon>
        <taxon>Pseudomonadati</taxon>
        <taxon>Pseudomonadota</taxon>
        <taxon>Alphaproteobacteria</taxon>
        <taxon>Sphingomonadales</taxon>
        <taxon>Sphingomonadaceae</taxon>
        <taxon>Sphingomonas</taxon>
    </lineage>
</organism>
<keyword evidence="2" id="KW-1133">Transmembrane helix</keyword>
<proteinExistence type="predicted"/>
<keyword evidence="2" id="KW-0812">Transmembrane</keyword>
<reference evidence="3 4" key="1">
    <citation type="submission" date="2022-12" db="EMBL/GenBank/DDBJ databases">
        <title>Sphingomonas abieness sp. nov., an endophytic bacterium isolated from Abies koreana.</title>
        <authorList>
            <person name="Jiang L."/>
            <person name="Lee J."/>
        </authorList>
    </citation>
    <scope>NUCLEOTIDE SEQUENCE [LARGE SCALE GENOMIC DNA]</scope>
    <source>
        <strain evidence="4">PAMB 00755</strain>
    </source>
</reference>
<keyword evidence="2" id="KW-0472">Membrane</keyword>
<evidence type="ECO:0008006" key="5">
    <source>
        <dbReference type="Google" id="ProtNLM"/>
    </source>
</evidence>
<feature type="compositionally biased region" description="Basic and acidic residues" evidence="1">
    <location>
        <begin position="9"/>
        <end position="20"/>
    </location>
</feature>
<evidence type="ECO:0000313" key="4">
    <source>
        <dbReference type="Proteomes" id="UP001210865"/>
    </source>
</evidence>
<accession>A0ABY7NPC4</accession>
<dbReference type="EMBL" id="CP115174">
    <property type="protein sequence ID" value="WBO23382.1"/>
    <property type="molecule type" value="Genomic_DNA"/>
</dbReference>
<protein>
    <recommendedName>
        <fullName evidence="5">SPOR domain-containing protein</fullName>
    </recommendedName>
</protein>
<name>A0ABY7NPC4_9SPHN</name>
<sequence length="135" mass="13752">MKARLPARMVEDDAPAKERHRDAAIQRVRVGLTGLAAVFLLTLLAASIFNMLGQDDHSAKLANGVVANNGAVVPDVPKEPLAELGVAPGGNTPRPAPASQKNASEPRGGGTDAAPVTIPAPPAPNLGPNSPAQHP</sequence>
<dbReference type="Proteomes" id="UP001210865">
    <property type="component" value="Chromosome"/>
</dbReference>
<evidence type="ECO:0000256" key="1">
    <source>
        <dbReference type="SAM" id="MobiDB-lite"/>
    </source>
</evidence>
<keyword evidence="4" id="KW-1185">Reference proteome</keyword>
<feature type="transmembrane region" description="Helical" evidence="2">
    <location>
        <begin position="30"/>
        <end position="52"/>
    </location>
</feature>
<evidence type="ECO:0000256" key="2">
    <source>
        <dbReference type="SAM" id="Phobius"/>
    </source>
</evidence>
<dbReference type="RefSeq" id="WP_270078014.1">
    <property type="nucleotide sequence ID" value="NZ_CP115174.1"/>
</dbReference>
<evidence type="ECO:0000313" key="3">
    <source>
        <dbReference type="EMBL" id="WBO23382.1"/>
    </source>
</evidence>